<proteinExistence type="predicted"/>
<gene>
    <name evidence="1" type="ORF">S03H2_72595</name>
</gene>
<evidence type="ECO:0000313" key="1">
    <source>
        <dbReference type="EMBL" id="GAH91254.1"/>
    </source>
</evidence>
<organism evidence="1">
    <name type="scientific">marine sediment metagenome</name>
    <dbReference type="NCBI Taxonomy" id="412755"/>
    <lineage>
        <taxon>unclassified sequences</taxon>
        <taxon>metagenomes</taxon>
        <taxon>ecological metagenomes</taxon>
    </lineage>
</organism>
<sequence length="52" mass="6093">WGFHLQEHIKVLKKVAEHHEKQAAVRHYQGDHVIFKSEAEKELKELEGFLSG</sequence>
<accession>X1KM94</accession>
<dbReference type="AlphaFoldDB" id="X1KM94"/>
<comment type="caution">
    <text evidence="1">The sequence shown here is derived from an EMBL/GenBank/DDBJ whole genome shotgun (WGS) entry which is preliminary data.</text>
</comment>
<protein>
    <submittedName>
        <fullName evidence="1">Uncharacterized protein</fullName>
    </submittedName>
</protein>
<reference evidence="1" key="1">
    <citation type="journal article" date="2014" name="Front. Microbiol.">
        <title>High frequency of phylogenetically diverse reductive dehalogenase-homologous genes in deep subseafloor sedimentary metagenomes.</title>
        <authorList>
            <person name="Kawai M."/>
            <person name="Futagami T."/>
            <person name="Toyoda A."/>
            <person name="Takaki Y."/>
            <person name="Nishi S."/>
            <person name="Hori S."/>
            <person name="Arai W."/>
            <person name="Tsubouchi T."/>
            <person name="Morono Y."/>
            <person name="Uchiyama I."/>
            <person name="Ito T."/>
            <person name="Fujiyama A."/>
            <person name="Inagaki F."/>
            <person name="Takami H."/>
        </authorList>
    </citation>
    <scope>NUCLEOTIDE SEQUENCE</scope>
    <source>
        <strain evidence="1">Expedition CK06-06</strain>
    </source>
</reference>
<feature type="non-terminal residue" evidence="1">
    <location>
        <position position="1"/>
    </location>
</feature>
<feature type="non-terminal residue" evidence="1">
    <location>
        <position position="52"/>
    </location>
</feature>
<dbReference type="EMBL" id="BARU01049193">
    <property type="protein sequence ID" value="GAH91254.1"/>
    <property type="molecule type" value="Genomic_DNA"/>
</dbReference>
<name>X1KM94_9ZZZZ</name>